<protein>
    <recommendedName>
        <fullName evidence="3">Urease accessory protein UreD</fullName>
    </recommendedName>
</protein>
<comment type="subcellular location">
    <subcellularLocation>
        <location evidence="3">Cytoplasm</location>
    </subcellularLocation>
</comment>
<dbReference type="RefSeq" id="WP_400195359.1">
    <property type="nucleotide sequence ID" value="NZ_CAYAYE010000032.1"/>
</dbReference>
<keyword evidence="2 3" id="KW-0143">Chaperone</keyword>
<comment type="caution">
    <text evidence="4">The sequence shown here is derived from an EMBL/GenBank/DDBJ whole genome shotgun (WGS) entry which is preliminary data.</text>
</comment>
<comment type="subunit">
    <text evidence="3">UreD, UreF and UreG form a complex that acts as a GTP-hydrolysis-dependent molecular chaperone, activating the urease apoprotein by helping to assemble the nickel containing metallocenter of UreC. The UreE protein probably delivers the nickel.</text>
</comment>
<proteinExistence type="inferred from homology"/>
<dbReference type="EMBL" id="LVVT01000002">
    <property type="protein sequence ID" value="TQS84394.1"/>
    <property type="molecule type" value="Genomic_DNA"/>
</dbReference>
<sequence>MNDLPQCFDSYALEECVLPVGSAGKNAVADLCFTKSGEKTYLSRNYNVTPAKVLHALYYDELRPGMPYVIFVNPTAGIIEGDRYTYDIRLDEGAEAFITDNAATKIYRMDSNYGSRITNVSLGAGSRLEYIPKENIAFARSRWHQDVTFNLEGDAALFYSEIFCPGRIARGESWDFDAYSSRTKIIQDGKTVAIDNLLWTSEDKERSETLFGGMNYYLTAYMISTSMLSSKDNLDCCCVHGGISELPYECGLVAKALSDDIDDLKDFQLSLWNAFRKAETGQETPNLRMQYGRFGF</sequence>
<accession>A0A8J8PF53</accession>
<evidence type="ECO:0000256" key="1">
    <source>
        <dbReference type="ARBA" id="ARBA00007177"/>
    </source>
</evidence>
<gene>
    <name evidence="3" type="primary">ureD</name>
    <name evidence="4" type="ORF">A3207_06070</name>
</gene>
<comment type="function">
    <text evidence="3">Required for maturation of urease via the functional incorporation of the urease nickel metallocenter.</text>
</comment>
<dbReference type="InterPro" id="IPR002669">
    <property type="entry name" value="UreD"/>
</dbReference>
<keyword evidence="3" id="KW-0996">Nickel insertion</keyword>
<organism evidence="4 5">
    <name type="scientific">Candidatus Methanomassiliicoccus intestinalis</name>
    <dbReference type="NCBI Taxonomy" id="1406512"/>
    <lineage>
        <taxon>Archaea</taxon>
        <taxon>Methanobacteriati</taxon>
        <taxon>Thermoplasmatota</taxon>
        <taxon>Thermoplasmata</taxon>
        <taxon>Methanomassiliicoccales</taxon>
        <taxon>Methanomassiliicoccaceae</taxon>
        <taxon>Methanomassiliicoccus</taxon>
    </lineage>
</organism>
<dbReference type="GO" id="GO:0005737">
    <property type="term" value="C:cytoplasm"/>
    <property type="evidence" value="ECO:0007669"/>
    <property type="project" value="UniProtKB-SubCell"/>
</dbReference>
<dbReference type="HAMAP" id="MF_01384">
    <property type="entry name" value="UreD"/>
    <property type="match status" value="1"/>
</dbReference>
<evidence type="ECO:0000256" key="2">
    <source>
        <dbReference type="ARBA" id="ARBA00023186"/>
    </source>
</evidence>
<name>A0A8J8PF53_9ARCH</name>
<dbReference type="AlphaFoldDB" id="A0A8J8PF53"/>
<dbReference type="GO" id="GO:0016151">
    <property type="term" value="F:nickel cation binding"/>
    <property type="evidence" value="ECO:0007669"/>
    <property type="project" value="UniProtKB-UniRule"/>
</dbReference>
<comment type="similarity">
    <text evidence="1 3">Belongs to the UreD family.</text>
</comment>
<dbReference type="PANTHER" id="PTHR33643">
    <property type="entry name" value="UREASE ACCESSORY PROTEIN D"/>
    <property type="match status" value="1"/>
</dbReference>
<dbReference type="Pfam" id="PF01774">
    <property type="entry name" value="UreD"/>
    <property type="match status" value="1"/>
</dbReference>
<evidence type="ECO:0000313" key="4">
    <source>
        <dbReference type="EMBL" id="TQS84394.1"/>
    </source>
</evidence>
<dbReference type="Proteomes" id="UP000752814">
    <property type="component" value="Unassembled WGS sequence"/>
</dbReference>
<reference evidence="4" key="1">
    <citation type="submission" date="2016-03" db="EMBL/GenBank/DDBJ databases">
        <authorList>
            <person name="Borrel G."/>
            <person name="Mccann A."/>
            <person name="O'Toole P.W."/>
        </authorList>
    </citation>
    <scope>NUCLEOTIDE SEQUENCE</scope>
    <source>
        <strain evidence="4">183</strain>
    </source>
</reference>
<evidence type="ECO:0000313" key="5">
    <source>
        <dbReference type="Proteomes" id="UP000752814"/>
    </source>
</evidence>
<evidence type="ECO:0000256" key="3">
    <source>
        <dbReference type="HAMAP-Rule" id="MF_01384"/>
    </source>
</evidence>
<dbReference type="PANTHER" id="PTHR33643:SF1">
    <property type="entry name" value="UREASE ACCESSORY PROTEIN D"/>
    <property type="match status" value="1"/>
</dbReference>
<keyword evidence="3" id="KW-0963">Cytoplasm</keyword>